<dbReference type="Gene3D" id="3.20.80.10">
    <property type="entry name" value="Regulatory factor, effector binding domain"/>
    <property type="match status" value="1"/>
</dbReference>
<keyword evidence="2" id="KW-0732">Signal</keyword>
<evidence type="ECO:0000256" key="2">
    <source>
        <dbReference type="SAM" id="SignalP"/>
    </source>
</evidence>
<name>A0A9W7IRH5_HIBTR</name>
<dbReference type="InterPro" id="IPR011256">
    <property type="entry name" value="Reg_factor_effector_dom_sf"/>
</dbReference>
<dbReference type="EMBL" id="BSYR01000035">
    <property type="protein sequence ID" value="GMI99712.1"/>
    <property type="molecule type" value="Genomic_DNA"/>
</dbReference>
<dbReference type="PANTHER" id="PTHR11220">
    <property type="entry name" value="HEME-BINDING PROTEIN-RELATED"/>
    <property type="match status" value="1"/>
</dbReference>
<feature type="signal peptide" evidence="2">
    <location>
        <begin position="1"/>
        <end position="34"/>
    </location>
</feature>
<gene>
    <name evidence="3" type="ORF">HRI_003640600</name>
</gene>
<proteinExistence type="inferred from homology"/>
<dbReference type="SUPFAM" id="SSF55136">
    <property type="entry name" value="Probable bacterial effector-binding domain"/>
    <property type="match status" value="1"/>
</dbReference>
<comment type="similarity">
    <text evidence="1">Belongs to the HEBP family.</text>
</comment>
<dbReference type="PANTHER" id="PTHR11220:SF59">
    <property type="entry name" value="HEME-BINDING PROTEIN 2-LIKE"/>
    <property type="match status" value="1"/>
</dbReference>
<dbReference type="InterPro" id="IPR006917">
    <property type="entry name" value="SOUL_heme-bd"/>
</dbReference>
<dbReference type="Proteomes" id="UP001165190">
    <property type="component" value="Unassembled WGS sequence"/>
</dbReference>
<feature type="chain" id="PRO_5040808046" evidence="2">
    <location>
        <begin position="35"/>
        <end position="231"/>
    </location>
</feature>
<dbReference type="AlphaFoldDB" id="A0A9W7IRH5"/>
<evidence type="ECO:0000256" key="1">
    <source>
        <dbReference type="ARBA" id="ARBA00009817"/>
    </source>
</evidence>
<keyword evidence="4" id="KW-1185">Reference proteome</keyword>
<dbReference type="OrthoDB" id="6424451at2759"/>
<accession>A0A9W7IRH5</accession>
<reference evidence="3" key="1">
    <citation type="submission" date="2023-05" db="EMBL/GenBank/DDBJ databases">
        <title>Genome and transcriptome analyses reveal genes involved in the formation of fine ridges on petal epidermal cells in Hibiscus trionum.</title>
        <authorList>
            <person name="Koshimizu S."/>
            <person name="Masuda S."/>
            <person name="Ishii T."/>
            <person name="Shirasu K."/>
            <person name="Hoshino A."/>
            <person name="Arita M."/>
        </authorList>
    </citation>
    <scope>NUCLEOTIDE SEQUENCE</scope>
    <source>
        <strain evidence="3">Hamamatsu line</strain>
    </source>
</reference>
<comment type="caution">
    <text evidence="3">The sequence shown here is derived from an EMBL/GenBank/DDBJ whole genome shotgun (WGS) entry which is preliminary data.</text>
</comment>
<dbReference type="FunFam" id="3.20.80.10:FF:000002">
    <property type="entry name" value="Heme-binding protein 2"/>
    <property type="match status" value="1"/>
</dbReference>
<evidence type="ECO:0000313" key="4">
    <source>
        <dbReference type="Proteomes" id="UP001165190"/>
    </source>
</evidence>
<evidence type="ECO:0000313" key="3">
    <source>
        <dbReference type="EMBL" id="GMI99712.1"/>
    </source>
</evidence>
<protein>
    <submittedName>
        <fullName evidence="3">Cytosolic heme (Tetrapyrrole) binding protein 1, haem-binding protein 1</fullName>
    </submittedName>
</protein>
<sequence length="231" mass="25856">MEYAYEIGGMWQIMNKFGFVLLLLSVSMVEQTEGKGYEKPLNCGHLECAPYRVIQSRPEFEIRSYSKAMWVATSPITSSSYKDAVSKGFKILLAYIRGNNEGAVKMNMTAPVLVNIHPKTGGLHNLTYVVHFYMPQIFQRNPPRSAEAHPVELPRNKFAAVRRFGGFMDDSNISAQISALKKSLKGTAWESNKRSGSGSGGGSRSLLYSAAGYNSPFEYENRVNEVMLWFN</sequence>
<organism evidence="3 4">
    <name type="scientific">Hibiscus trionum</name>
    <name type="common">Flower of an hour</name>
    <dbReference type="NCBI Taxonomy" id="183268"/>
    <lineage>
        <taxon>Eukaryota</taxon>
        <taxon>Viridiplantae</taxon>
        <taxon>Streptophyta</taxon>
        <taxon>Embryophyta</taxon>
        <taxon>Tracheophyta</taxon>
        <taxon>Spermatophyta</taxon>
        <taxon>Magnoliopsida</taxon>
        <taxon>eudicotyledons</taxon>
        <taxon>Gunneridae</taxon>
        <taxon>Pentapetalae</taxon>
        <taxon>rosids</taxon>
        <taxon>malvids</taxon>
        <taxon>Malvales</taxon>
        <taxon>Malvaceae</taxon>
        <taxon>Malvoideae</taxon>
        <taxon>Hibiscus</taxon>
    </lineage>
</organism>
<dbReference type="Pfam" id="PF04832">
    <property type="entry name" value="SOUL"/>
    <property type="match status" value="1"/>
</dbReference>